<feature type="region of interest" description="Disordered" evidence="1">
    <location>
        <begin position="172"/>
        <end position="195"/>
    </location>
</feature>
<evidence type="ECO:0000313" key="5">
    <source>
        <dbReference type="Proteomes" id="UP000285430"/>
    </source>
</evidence>
<evidence type="ECO:0000313" key="3">
    <source>
        <dbReference type="EMBL" id="RHY85979.1"/>
    </source>
</evidence>
<dbReference type="Proteomes" id="UP000285430">
    <property type="component" value="Unassembled WGS sequence"/>
</dbReference>
<dbReference type="EMBL" id="QUTG01005271">
    <property type="protein sequence ID" value="RHY85979.1"/>
    <property type="molecule type" value="Genomic_DNA"/>
</dbReference>
<organism evidence="4 5">
    <name type="scientific">Aphanomyces astaci</name>
    <name type="common">Crayfish plague agent</name>
    <dbReference type="NCBI Taxonomy" id="112090"/>
    <lineage>
        <taxon>Eukaryota</taxon>
        <taxon>Sar</taxon>
        <taxon>Stramenopiles</taxon>
        <taxon>Oomycota</taxon>
        <taxon>Saprolegniomycetes</taxon>
        <taxon>Saprolegniales</taxon>
        <taxon>Verrucalvaceae</taxon>
        <taxon>Aphanomyces</taxon>
    </lineage>
</organism>
<protein>
    <recommendedName>
        <fullName evidence="2">SnoaL-like domain-containing protein</fullName>
    </recommendedName>
</protein>
<evidence type="ECO:0000313" key="4">
    <source>
        <dbReference type="EMBL" id="RHZ14200.1"/>
    </source>
</evidence>
<comment type="caution">
    <text evidence="4">The sequence shown here is derived from an EMBL/GenBank/DDBJ whole genome shotgun (WGS) entry which is preliminary data.</text>
</comment>
<dbReference type="InterPro" id="IPR032710">
    <property type="entry name" value="NTF2-like_dom_sf"/>
</dbReference>
<feature type="compositionally biased region" description="Basic residues" evidence="1">
    <location>
        <begin position="184"/>
        <end position="195"/>
    </location>
</feature>
<name>A0A3R7B034_APHAT</name>
<dbReference type="AlphaFoldDB" id="A0A3R7B034"/>
<reference evidence="5 6" key="1">
    <citation type="submission" date="2018-08" db="EMBL/GenBank/DDBJ databases">
        <title>Aphanomyces genome sequencing and annotation.</title>
        <authorList>
            <person name="Minardi D."/>
            <person name="Oidtmann B."/>
            <person name="Van Der Giezen M."/>
            <person name="Studholme D.J."/>
        </authorList>
    </citation>
    <scope>NUCLEOTIDE SEQUENCE [LARGE SCALE GENOMIC DNA]</scope>
    <source>
        <strain evidence="4 5">Da</strain>
        <strain evidence="3 6">Sv</strain>
    </source>
</reference>
<gene>
    <name evidence="3" type="ORF">DYB35_004180</name>
    <name evidence="4" type="ORF">DYB37_005074</name>
</gene>
<evidence type="ECO:0000259" key="2">
    <source>
        <dbReference type="Pfam" id="PF13474"/>
    </source>
</evidence>
<dbReference type="Proteomes" id="UP000285712">
    <property type="component" value="Unassembled WGS sequence"/>
</dbReference>
<feature type="domain" description="SnoaL-like" evidence="2">
    <location>
        <begin position="15"/>
        <end position="137"/>
    </location>
</feature>
<proteinExistence type="predicted"/>
<sequence length="195" mass="21657">MSKGACIGKGVYTTVDALLDAFHQGAAEANLQQYFGCFHPDGRFLGTDATENWHVNAFFDWSLPHFKAGEGWIFRPIRGSRKVTYYPNESTPSFCAFDELVESQQFVATSRGSGSLVFDSDKRTWLVAQYHLSFPIPNDLAVHITKKISLFESSTKQETAAAEAARQLMDEWDLEDKKAAPAPGRKKKGGGKSKK</sequence>
<dbReference type="VEuPathDB" id="FungiDB:H257_01864"/>
<dbReference type="InterPro" id="IPR037401">
    <property type="entry name" value="SnoaL-like"/>
</dbReference>
<evidence type="ECO:0000313" key="6">
    <source>
        <dbReference type="Proteomes" id="UP000285712"/>
    </source>
</evidence>
<dbReference type="SUPFAM" id="SSF54427">
    <property type="entry name" value="NTF2-like"/>
    <property type="match status" value="1"/>
</dbReference>
<dbReference type="EMBL" id="QUTH01004369">
    <property type="protein sequence ID" value="RHZ14200.1"/>
    <property type="molecule type" value="Genomic_DNA"/>
</dbReference>
<evidence type="ECO:0000256" key="1">
    <source>
        <dbReference type="SAM" id="MobiDB-lite"/>
    </source>
</evidence>
<dbReference type="Pfam" id="PF13474">
    <property type="entry name" value="SnoaL_3"/>
    <property type="match status" value="1"/>
</dbReference>
<accession>A0A3R7B034</accession>